<dbReference type="AlphaFoldDB" id="A0A919FRP0"/>
<dbReference type="PANTHER" id="PTHR30036">
    <property type="entry name" value="D-XYLOSE-BINDING PERIPLASMIC PROTEIN"/>
    <property type="match status" value="1"/>
</dbReference>
<name>A0A919FRP0_9ACTN</name>
<evidence type="ECO:0000313" key="5">
    <source>
        <dbReference type="Proteomes" id="UP000603708"/>
    </source>
</evidence>
<comment type="caution">
    <text evidence="4">The sequence shown here is derived from an EMBL/GenBank/DDBJ whole genome shotgun (WGS) entry which is preliminary data.</text>
</comment>
<dbReference type="InterPro" id="IPR028082">
    <property type="entry name" value="Peripla_BP_I"/>
</dbReference>
<evidence type="ECO:0000256" key="1">
    <source>
        <dbReference type="ARBA" id="ARBA00004196"/>
    </source>
</evidence>
<organism evidence="4 5">
    <name type="scientific">Streptomyces sulfonofaciens</name>
    <dbReference type="NCBI Taxonomy" id="68272"/>
    <lineage>
        <taxon>Bacteria</taxon>
        <taxon>Bacillati</taxon>
        <taxon>Actinomycetota</taxon>
        <taxon>Actinomycetes</taxon>
        <taxon>Kitasatosporales</taxon>
        <taxon>Streptomycetaceae</taxon>
        <taxon>Streptomyces</taxon>
    </lineage>
</organism>
<proteinExistence type="predicted"/>
<accession>A0A919FRP0</accession>
<gene>
    <name evidence="4" type="ORF">GCM10018793_05050</name>
</gene>
<evidence type="ECO:0000313" key="4">
    <source>
        <dbReference type="EMBL" id="GHH70664.1"/>
    </source>
</evidence>
<dbReference type="GO" id="GO:0030288">
    <property type="term" value="C:outer membrane-bounded periplasmic space"/>
    <property type="evidence" value="ECO:0007669"/>
    <property type="project" value="TreeGrafter"/>
</dbReference>
<protein>
    <submittedName>
        <fullName evidence="4">Solute-binding protein</fullName>
    </submittedName>
</protein>
<evidence type="ECO:0000259" key="3">
    <source>
        <dbReference type="Pfam" id="PF13407"/>
    </source>
</evidence>
<dbReference type="Pfam" id="PF13407">
    <property type="entry name" value="Peripla_BP_4"/>
    <property type="match status" value="1"/>
</dbReference>
<dbReference type="SUPFAM" id="SSF53822">
    <property type="entry name" value="Periplasmic binding protein-like I"/>
    <property type="match status" value="1"/>
</dbReference>
<dbReference type="GO" id="GO:0030246">
    <property type="term" value="F:carbohydrate binding"/>
    <property type="evidence" value="ECO:0007669"/>
    <property type="project" value="TreeGrafter"/>
</dbReference>
<dbReference type="InterPro" id="IPR025997">
    <property type="entry name" value="SBP_2_dom"/>
</dbReference>
<dbReference type="Gene3D" id="3.40.50.2300">
    <property type="match status" value="2"/>
</dbReference>
<keyword evidence="5" id="KW-1185">Reference proteome</keyword>
<dbReference type="Proteomes" id="UP000603708">
    <property type="component" value="Unassembled WGS sequence"/>
</dbReference>
<reference evidence="4" key="2">
    <citation type="submission" date="2020-09" db="EMBL/GenBank/DDBJ databases">
        <authorList>
            <person name="Sun Q."/>
            <person name="Ohkuma M."/>
        </authorList>
    </citation>
    <scope>NUCLEOTIDE SEQUENCE</scope>
    <source>
        <strain evidence="4">JCM 5069</strain>
    </source>
</reference>
<comment type="subcellular location">
    <subcellularLocation>
        <location evidence="1">Cell envelope</location>
    </subcellularLocation>
</comment>
<evidence type="ECO:0000256" key="2">
    <source>
        <dbReference type="ARBA" id="ARBA00022729"/>
    </source>
</evidence>
<feature type="domain" description="Periplasmic binding protein" evidence="3">
    <location>
        <begin position="98"/>
        <end position="358"/>
    </location>
</feature>
<dbReference type="PANTHER" id="PTHR30036:SF1">
    <property type="entry name" value="D-XYLOSE-BINDING PERIPLASMIC PROTEIN"/>
    <property type="match status" value="1"/>
</dbReference>
<reference evidence="4" key="1">
    <citation type="journal article" date="2014" name="Int. J. Syst. Evol. Microbiol.">
        <title>Complete genome sequence of Corynebacterium casei LMG S-19264T (=DSM 44701T), isolated from a smear-ripened cheese.</title>
        <authorList>
            <consortium name="US DOE Joint Genome Institute (JGI-PGF)"/>
            <person name="Walter F."/>
            <person name="Albersmeier A."/>
            <person name="Kalinowski J."/>
            <person name="Ruckert C."/>
        </authorList>
    </citation>
    <scope>NUCLEOTIDE SEQUENCE</scope>
    <source>
        <strain evidence="4">JCM 5069</strain>
    </source>
</reference>
<dbReference type="EMBL" id="BNCD01000001">
    <property type="protein sequence ID" value="GHH70664.1"/>
    <property type="molecule type" value="Genomic_DNA"/>
</dbReference>
<sequence>MKTFIRGTARAGTVRTGAARVAAQGAAPGAGAVAEGAPALRTRRGAGRGAGFGSAGFRGARAAGVVCALTLCAAACGHLPGSGDDDPHRKVAGDAVKVGLLLPEKETARYERFDRPVVEEQVKKLTHGKGTVVYANADSSAGKQKAQMDDMIDDNVDTILVDAVDAKAIGPAVGRAKAAGINVIAYDRLAEGPVDGYITFDGELVGQVQGRALMEALGKHADKSSRIVMMNGSPTDPNAALFKKGALAELQDVTIAKSYDTVDWKPENARANMAAAIKSIGARNIAGVYSANDGMAGGIVTALKDAGVTQLPPITGQDAELPAVQRVVAGEQYMTVYKPYRQEAAVAAEMAVKISQGRLIEFDALAMDRAKNASTRDIPSHLVPVRPVMQRTIASTVVKDGIYTVKDICTPAYEAACRTIGLEK</sequence>
<keyword evidence="2" id="KW-0732">Signal</keyword>
<dbReference type="InterPro" id="IPR050555">
    <property type="entry name" value="Bact_Solute-Bind_Prot2"/>
</dbReference>